<protein>
    <submittedName>
        <fullName evidence="3">Glucose sorbosone dehydrogenase</fullName>
        <ecNumber evidence="3">1.1.5.-</ecNumber>
    </submittedName>
</protein>
<feature type="signal peptide" evidence="1">
    <location>
        <begin position="1"/>
        <end position="20"/>
    </location>
</feature>
<dbReference type="AlphaFoldDB" id="A0A376F5Z1"/>
<dbReference type="EC" id="1.1.5.-" evidence="3"/>
<dbReference type="GO" id="GO:0016491">
    <property type="term" value="F:oxidoreductase activity"/>
    <property type="evidence" value="ECO:0007669"/>
    <property type="project" value="UniProtKB-KW"/>
</dbReference>
<keyword evidence="3" id="KW-0560">Oxidoreductase</keyword>
<proteinExistence type="predicted"/>
<reference evidence="3 4" key="1">
    <citation type="submission" date="2018-06" db="EMBL/GenBank/DDBJ databases">
        <authorList>
            <consortium name="Pathogen Informatics"/>
            <person name="Doyle S."/>
        </authorList>
    </citation>
    <scope>NUCLEOTIDE SEQUENCE [LARGE SCALE GENOMIC DNA]</scope>
    <source>
        <strain evidence="3 4">NCTC12123</strain>
    </source>
</reference>
<name>A0A376F5Z1_ENTAS</name>
<keyword evidence="1" id="KW-0732">Signal</keyword>
<gene>
    <name evidence="3" type="primary">yliI_1</name>
    <name evidence="3" type="ORF">NCTC12123_00904</name>
</gene>
<dbReference type="SUPFAM" id="SSF50952">
    <property type="entry name" value="Soluble quinoprotein glucose dehydrogenase"/>
    <property type="match status" value="1"/>
</dbReference>
<feature type="domain" description="Glucose/Sorbosone dehydrogenase" evidence="2">
    <location>
        <begin position="34"/>
        <end position="77"/>
    </location>
</feature>
<evidence type="ECO:0000313" key="3">
    <source>
        <dbReference type="EMBL" id="STD18719.1"/>
    </source>
</evidence>
<dbReference type="Proteomes" id="UP000255163">
    <property type="component" value="Unassembled WGS sequence"/>
</dbReference>
<dbReference type="InterPro" id="IPR011042">
    <property type="entry name" value="6-blade_b-propeller_TolB-like"/>
</dbReference>
<organism evidence="3 4">
    <name type="scientific">Enterobacter asburiae</name>
    <dbReference type="NCBI Taxonomy" id="61645"/>
    <lineage>
        <taxon>Bacteria</taxon>
        <taxon>Pseudomonadati</taxon>
        <taxon>Pseudomonadota</taxon>
        <taxon>Gammaproteobacteria</taxon>
        <taxon>Enterobacterales</taxon>
        <taxon>Enterobacteriaceae</taxon>
        <taxon>Enterobacter</taxon>
        <taxon>Enterobacter cloacae complex</taxon>
    </lineage>
</organism>
<dbReference type="Pfam" id="PF07995">
    <property type="entry name" value="GSDH"/>
    <property type="match status" value="1"/>
</dbReference>
<accession>A0A376F5Z1</accession>
<dbReference type="InterPro" id="IPR011041">
    <property type="entry name" value="Quinoprot_gluc/sorb_DH_b-prop"/>
</dbReference>
<evidence type="ECO:0000259" key="2">
    <source>
        <dbReference type="Pfam" id="PF07995"/>
    </source>
</evidence>
<feature type="chain" id="PRO_5016639835" evidence="1">
    <location>
        <begin position="21"/>
        <end position="101"/>
    </location>
</feature>
<dbReference type="Gene3D" id="2.120.10.30">
    <property type="entry name" value="TolB, C-terminal domain"/>
    <property type="match status" value="1"/>
</dbReference>
<dbReference type="EMBL" id="UFYI01000007">
    <property type="protein sequence ID" value="STD18719.1"/>
    <property type="molecule type" value="Genomic_DNA"/>
</dbReference>
<dbReference type="InterPro" id="IPR012938">
    <property type="entry name" value="Glc/Sorbosone_DH"/>
</dbReference>
<sequence>MPQSSLISLPALFIPFSLLAAPEAVKVEVLQNKLDHPWSLPFLPDNQGLLVTLKDGQLKRWQAGKGLSDPIVGVPKSGQTVREDCWTWSSPRILNNRAASG</sequence>
<evidence type="ECO:0000313" key="4">
    <source>
        <dbReference type="Proteomes" id="UP000255163"/>
    </source>
</evidence>
<evidence type="ECO:0000256" key="1">
    <source>
        <dbReference type="SAM" id="SignalP"/>
    </source>
</evidence>